<feature type="binding site" evidence="7">
    <location>
        <position position="240"/>
    </location>
    <ligand>
        <name>beta-D-galactose</name>
        <dbReference type="ChEBI" id="CHEBI:27667"/>
    </ligand>
</feature>
<dbReference type="InterPro" id="IPR011013">
    <property type="entry name" value="Gal_mutarotase_sf_dom"/>
</dbReference>
<dbReference type="GO" id="GO:0005737">
    <property type="term" value="C:cytoplasm"/>
    <property type="evidence" value="ECO:0007669"/>
    <property type="project" value="TreeGrafter"/>
</dbReference>
<dbReference type="InterPro" id="IPR014718">
    <property type="entry name" value="GH-type_carb-bd"/>
</dbReference>
<dbReference type="GO" id="GO:0004034">
    <property type="term" value="F:aldose 1-epimerase activity"/>
    <property type="evidence" value="ECO:0007669"/>
    <property type="project" value="UniProtKB-EC"/>
</dbReference>
<feature type="active site" description="Proton acceptor" evidence="6">
    <location>
        <position position="306"/>
    </location>
</feature>
<keyword evidence="4 5" id="KW-0119">Carbohydrate metabolism</keyword>
<protein>
    <recommendedName>
        <fullName evidence="5">Aldose 1-epimerase</fullName>
        <ecNumber evidence="5">5.1.3.3</ecNumber>
    </recommendedName>
</protein>
<evidence type="ECO:0000313" key="9">
    <source>
        <dbReference type="EMBL" id="MBO8415119.1"/>
    </source>
</evidence>
<dbReference type="PANTHER" id="PTHR10091">
    <property type="entry name" value="ALDOSE-1-EPIMERASE"/>
    <property type="match status" value="1"/>
</dbReference>
<dbReference type="PIRSF" id="PIRSF005096">
    <property type="entry name" value="GALM"/>
    <property type="match status" value="1"/>
</dbReference>
<feature type="active site" description="Proton donor" evidence="6">
    <location>
        <position position="169"/>
    </location>
</feature>
<keyword evidence="3 5" id="KW-0413">Isomerase</keyword>
<dbReference type="EC" id="5.1.3.3" evidence="5"/>
<evidence type="ECO:0000256" key="3">
    <source>
        <dbReference type="ARBA" id="ARBA00023235"/>
    </source>
</evidence>
<dbReference type="GO" id="GO:0030246">
    <property type="term" value="F:carbohydrate binding"/>
    <property type="evidence" value="ECO:0007669"/>
    <property type="project" value="InterPro"/>
</dbReference>
<dbReference type="Gene3D" id="2.70.98.10">
    <property type="match status" value="1"/>
</dbReference>
<dbReference type="InterPro" id="IPR008183">
    <property type="entry name" value="Aldose_1/G6P_1-epimerase"/>
</dbReference>
<proteinExistence type="inferred from homology"/>
<dbReference type="PANTHER" id="PTHR10091:SF0">
    <property type="entry name" value="GALACTOSE MUTAROTASE"/>
    <property type="match status" value="1"/>
</dbReference>
<comment type="caution">
    <text evidence="9">The sequence shown here is derived from an EMBL/GenBank/DDBJ whole genome shotgun (WGS) entry which is preliminary data.</text>
</comment>
<evidence type="ECO:0000256" key="7">
    <source>
        <dbReference type="PIRSR" id="PIRSR005096-2"/>
    </source>
</evidence>
<evidence type="ECO:0000256" key="4">
    <source>
        <dbReference type="ARBA" id="ARBA00023277"/>
    </source>
</evidence>
<reference evidence="9" key="2">
    <citation type="journal article" date="2021" name="PeerJ">
        <title>Extensive microbial diversity within the chicken gut microbiome revealed by metagenomics and culture.</title>
        <authorList>
            <person name="Gilroy R."/>
            <person name="Ravi A."/>
            <person name="Getino M."/>
            <person name="Pursley I."/>
            <person name="Horton D.L."/>
            <person name="Alikhan N.F."/>
            <person name="Baker D."/>
            <person name="Gharbi K."/>
            <person name="Hall N."/>
            <person name="Watson M."/>
            <person name="Adriaenssens E.M."/>
            <person name="Foster-Nyarko E."/>
            <person name="Jarju S."/>
            <person name="Secka A."/>
            <person name="Antonio M."/>
            <person name="Oren A."/>
            <person name="Chaudhuri R.R."/>
            <person name="La Ragione R."/>
            <person name="Hildebrand F."/>
            <person name="Pallen M.J."/>
        </authorList>
    </citation>
    <scope>NUCLEOTIDE SEQUENCE</scope>
    <source>
        <strain evidence="9">17213</strain>
    </source>
</reference>
<name>A0A9D9GSR9_9GAMM</name>
<dbReference type="NCBIfam" id="NF008277">
    <property type="entry name" value="PRK11055.1"/>
    <property type="match status" value="1"/>
</dbReference>
<reference evidence="9" key="1">
    <citation type="submission" date="2020-10" db="EMBL/GenBank/DDBJ databases">
        <authorList>
            <person name="Gilroy R."/>
        </authorList>
    </citation>
    <scope>NUCLEOTIDE SEQUENCE</scope>
    <source>
        <strain evidence="9">17213</strain>
    </source>
</reference>
<evidence type="ECO:0000256" key="2">
    <source>
        <dbReference type="ARBA" id="ARBA00006206"/>
    </source>
</evidence>
<dbReference type="GO" id="GO:0006006">
    <property type="term" value="P:glucose metabolic process"/>
    <property type="evidence" value="ECO:0007669"/>
    <property type="project" value="TreeGrafter"/>
</dbReference>
<comment type="similarity">
    <text evidence="2 5">Belongs to the aldose epimerase family.</text>
</comment>
<dbReference type="InterPro" id="IPR047215">
    <property type="entry name" value="Galactose_mutarotase-like"/>
</dbReference>
<comment type="catalytic activity">
    <reaction evidence="5">
        <text>alpha-D-glucose = beta-D-glucose</text>
        <dbReference type="Rhea" id="RHEA:10264"/>
        <dbReference type="ChEBI" id="CHEBI:15903"/>
        <dbReference type="ChEBI" id="CHEBI:17925"/>
        <dbReference type="EC" id="5.1.3.3"/>
    </reaction>
</comment>
<gene>
    <name evidence="9" type="ORF">IAB19_01905</name>
</gene>
<comment type="pathway">
    <text evidence="1 5">Carbohydrate metabolism; hexose metabolism.</text>
</comment>
<dbReference type="GO" id="GO:0033499">
    <property type="term" value="P:galactose catabolic process via UDP-galactose, Leloir pathway"/>
    <property type="evidence" value="ECO:0007669"/>
    <property type="project" value="TreeGrafter"/>
</dbReference>
<dbReference type="SUPFAM" id="SSF74650">
    <property type="entry name" value="Galactose mutarotase-like"/>
    <property type="match status" value="1"/>
</dbReference>
<dbReference type="CDD" id="cd09019">
    <property type="entry name" value="galactose_mutarotase_like"/>
    <property type="match status" value="1"/>
</dbReference>
<sequence length="344" mass="37984">MSECYSQNPILKTITNAAGMSVTVMDWGATLVSIKVPVAGESKPREVLLGVKDPADWHTQACYFNATIGRYANRIANSRISVQGKDYVLSSGDIHCLHGGKDGFDKRRFIFSEVNESSLTLTLHSADGDQGFPGNFDLTVKFELTDDNKLTMSYVGKCDEECPACITNHAYFNLNGRNSSILGHTLQLNATEFMELDELSIPTGKILSVKDHPAFDFTTAKTVGQDFRNDEQMLAALGYDHPYLFCADPKVPAVKAASEDGRLTLEVYTDYPAFQFYSGNYIAAGEPIIARDDGKPYANQSGMCFEPEYYPDAPHLPEFADKNPAVTRDKPLVKFIAYKFASVL</sequence>
<dbReference type="InterPro" id="IPR015443">
    <property type="entry name" value="Aldose_1-epimerase"/>
</dbReference>
<dbReference type="Proteomes" id="UP000823631">
    <property type="component" value="Unassembled WGS sequence"/>
</dbReference>
<dbReference type="AlphaFoldDB" id="A0A9D9GSR9"/>
<feature type="binding site" evidence="8">
    <location>
        <begin position="73"/>
        <end position="74"/>
    </location>
    <ligand>
        <name>beta-D-galactose</name>
        <dbReference type="ChEBI" id="CHEBI:27667"/>
    </ligand>
</feature>
<feature type="binding site" evidence="8">
    <location>
        <begin position="169"/>
        <end position="171"/>
    </location>
    <ligand>
        <name>beta-D-galactose</name>
        <dbReference type="ChEBI" id="CHEBI:27667"/>
    </ligand>
</feature>
<organism evidence="9 10">
    <name type="scientific">Candidatus Avisuccinivibrio stercorigallinarum</name>
    <dbReference type="NCBI Taxonomy" id="2840704"/>
    <lineage>
        <taxon>Bacteria</taxon>
        <taxon>Pseudomonadati</taxon>
        <taxon>Pseudomonadota</taxon>
        <taxon>Gammaproteobacteria</taxon>
        <taxon>Aeromonadales</taxon>
        <taxon>Succinivibrionaceae</taxon>
        <taxon>Succinivibrionaceae incertae sedis</taxon>
        <taxon>Candidatus Avisuccinivibrio</taxon>
    </lineage>
</organism>
<evidence type="ECO:0000313" key="10">
    <source>
        <dbReference type="Proteomes" id="UP000823631"/>
    </source>
</evidence>
<evidence type="ECO:0000256" key="1">
    <source>
        <dbReference type="ARBA" id="ARBA00005028"/>
    </source>
</evidence>
<evidence type="ECO:0000256" key="5">
    <source>
        <dbReference type="PIRNR" id="PIRNR005096"/>
    </source>
</evidence>
<dbReference type="EMBL" id="JADINH010000029">
    <property type="protein sequence ID" value="MBO8415119.1"/>
    <property type="molecule type" value="Genomic_DNA"/>
</dbReference>
<evidence type="ECO:0000256" key="6">
    <source>
        <dbReference type="PIRSR" id="PIRSR005096-1"/>
    </source>
</evidence>
<evidence type="ECO:0000256" key="8">
    <source>
        <dbReference type="PIRSR" id="PIRSR005096-3"/>
    </source>
</evidence>
<accession>A0A9D9GSR9</accession>
<dbReference type="Pfam" id="PF01263">
    <property type="entry name" value="Aldose_epim"/>
    <property type="match status" value="1"/>
</dbReference>